<dbReference type="InterPro" id="IPR001723">
    <property type="entry name" value="Nuclear_hrmn_rcpt"/>
</dbReference>
<dbReference type="FunFam" id="3.30.50.10:FF:000010">
    <property type="entry name" value="Peroxisome proliferator-activated receptor gamma"/>
    <property type="match status" value="1"/>
</dbReference>
<keyword evidence="15" id="KW-1185">Reference proteome</keyword>
<dbReference type="RefSeq" id="XP_032805556.1">
    <property type="nucleotide sequence ID" value="XM_032949665.1"/>
</dbReference>
<dbReference type="GO" id="GO:0004879">
    <property type="term" value="F:nuclear receptor activity"/>
    <property type="evidence" value="ECO:0007669"/>
    <property type="project" value="TreeGrafter"/>
</dbReference>
<dbReference type="PROSITE" id="PS51030">
    <property type="entry name" value="NUCLEAR_REC_DBD_2"/>
    <property type="match status" value="1"/>
</dbReference>
<dbReference type="Proteomes" id="UP001318040">
    <property type="component" value="Chromosome 8"/>
</dbReference>
<evidence type="ECO:0000313" key="15">
    <source>
        <dbReference type="Proteomes" id="UP001318040"/>
    </source>
</evidence>
<dbReference type="KEGG" id="pmrn:103091849"/>
<feature type="region of interest" description="Disordered" evidence="12">
    <location>
        <begin position="33"/>
        <end position="67"/>
    </location>
</feature>
<comment type="subcellular location">
    <subcellularLocation>
        <location evidence="11">Nucleus</location>
    </subcellularLocation>
</comment>
<dbReference type="Gene3D" id="1.10.565.10">
    <property type="entry name" value="Retinoid X Receptor"/>
    <property type="match status" value="1"/>
</dbReference>
<dbReference type="AlphaFoldDB" id="A0AAJ7SU16"/>
<dbReference type="InterPro" id="IPR013088">
    <property type="entry name" value="Znf_NHR/GATA"/>
</dbReference>
<dbReference type="PRINTS" id="PR00398">
    <property type="entry name" value="STRDHORMONER"/>
</dbReference>
<keyword evidence="7" id="KW-0010">Activator</keyword>
<dbReference type="SMART" id="SM00430">
    <property type="entry name" value="HOLI"/>
    <property type="match status" value="1"/>
</dbReference>
<feature type="domain" description="Nuclear receptor" evidence="13">
    <location>
        <begin position="95"/>
        <end position="169"/>
    </location>
</feature>
<evidence type="ECO:0000256" key="1">
    <source>
        <dbReference type="ARBA" id="ARBA00008092"/>
    </source>
</evidence>
<keyword evidence="10 11" id="KW-0539">Nucleus</keyword>
<organism evidence="15 16">
    <name type="scientific">Petromyzon marinus</name>
    <name type="common">Sea lamprey</name>
    <dbReference type="NCBI Taxonomy" id="7757"/>
    <lineage>
        <taxon>Eukaryota</taxon>
        <taxon>Metazoa</taxon>
        <taxon>Chordata</taxon>
        <taxon>Craniata</taxon>
        <taxon>Vertebrata</taxon>
        <taxon>Cyclostomata</taxon>
        <taxon>Hyperoartia</taxon>
        <taxon>Petromyzontiformes</taxon>
        <taxon>Petromyzontidae</taxon>
        <taxon>Petromyzon</taxon>
    </lineage>
</organism>
<proteinExistence type="inferred from homology"/>
<evidence type="ECO:0000256" key="3">
    <source>
        <dbReference type="ARBA" id="ARBA00022771"/>
    </source>
</evidence>
<dbReference type="PROSITE" id="PS51843">
    <property type="entry name" value="NR_LBD"/>
    <property type="match status" value="1"/>
</dbReference>
<dbReference type="InterPro" id="IPR050234">
    <property type="entry name" value="Nuclear_hormone_rcpt_NR1"/>
</dbReference>
<dbReference type="CDD" id="cd06932">
    <property type="entry name" value="NR_LBD_PPAR"/>
    <property type="match status" value="1"/>
</dbReference>
<feature type="domain" description="NR LBD" evidence="14">
    <location>
        <begin position="340"/>
        <end position="568"/>
    </location>
</feature>
<dbReference type="GO" id="GO:0005634">
    <property type="term" value="C:nucleus"/>
    <property type="evidence" value="ECO:0007669"/>
    <property type="project" value="UniProtKB-SubCell"/>
</dbReference>
<evidence type="ECO:0000256" key="6">
    <source>
        <dbReference type="ARBA" id="ARBA00023125"/>
    </source>
</evidence>
<sequence length="570" mass="61273">MDVSPGDVAPVSPACSLGESVCTESLGSDSVSFSTPVDSPCKPSQGVDPDAGDGEISSNGLGPNAVGQEGSGFGLKRTCLMEEGAANGLGSVLLPIECRVCGDRASGFHYGVHACEGCKGFFRRTIRMKLEYEKCDQRCKIQKKSRNKCQHCRFQKCLGVGMSHEAIRFGRMPQAEKKRLIAEVCGGSLRPDLTAGSATKTTAVASVSVCGGCQDGSSLAGEGMGMAVSDLRSLARLVQEAYLRIFPLSKAKAQAILAGKVQNNAVVIHDHESLAQAEDTILQKSGYGTIHNHGSIGVNIASVGGGCGGACGGTICDGRGGPCDSTTRGRVLGTDCVFITANSVTDTELAADAEGNRSGDQEVTPPRGAAEIRIFNRCHYRLVEAVREVTEFAKSIPGFMILDLNDQVTLLKYGVYEVIFAMLAAQINKDGLLIAYGSAFITREFLRSLRSPFCHIMEPKFEFSIRFNALSLDDTDLALYMAAIILCGDRPGLINVNPVERIQDRILQALDLQLRKTHPESPFLFPKLLQKLSDLRQLVTEHAQMVHNIRKTEADTALPPLLQEIFKDMY</sequence>
<evidence type="ECO:0000256" key="5">
    <source>
        <dbReference type="ARBA" id="ARBA00023015"/>
    </source>
</evidence>
<dbReference type="GO" id="GO:0009755">
    <property type="term" value="P:hormone-mediated signaling pathway"/>
    <property type="evidence" value="ECO:0007669"/>
    <property type="project" value="TreeGrafter"/>
</dbReference>
<comment type="similarity">
    <text evidence="1">Belongs to the nuclear hormone receptor family. NR1 subfamily.</text>
</comment>
<evidence type="ECO:0000256" key="12">
    <source>
        <dbReference type="SAM" id="MobiDB-lite"/>
    </source>
</evidence>
<evidence type="ECO:0000259" key="13">
    <source>
        <dbReference type="PROSITE" id="PS51030"/>
    </source>
</evidence>
<evidence type="ECO:0000313" key="17">
    <source>
        <dbReference type="RefSeq" id="XP_032805556.1"/>
    </source>
</evidence>
<dbReference type="PANTHER" id="PTHR24082:SF497">
    <property type="entry name" value="PEROXISOME PROLIFERATOR-ACTIVATED RECEPTOR GAMMA-LIKE"/>
    <property type="match status" value="1"/>
</dbReference>
<dbReference type="Pfam" id="PF00105">
    <property type="entry name" value="zf-C4"/>
    <property type="match status" value="1"/>
</dbReference>
<name>A0AAJ7SU16_PETMA</name>
<dbReference type="SMART" id="SM00399">
    <property type="entry name" value="ZnF_C4"/>
    <property type="match status" value="1"/>
</dbReference>
<dbReference type="PRINTS" id="PR00047">
    <property type="entry name" value="STROIDFINGER"/>
</dbReference>
<keyword evidence="2 11" id="KW-0479">Metal-binding</keyword>
<dbReference type="GO" id="GO:0050728">
    <property type="term" value="P:negative regulation of inflammatory response"/>
    <property type="evidence" value="ECO:0007669"/>
    <property type="project" value="TreeGrafter"/>
</dbReference>
<evidence type="ECO:0000256" key="10">
    <source>
        <dbReference type="ARBA" id="ARBA00023242"/>
    </source>
</evidence>
<dbReference type="Gene3D" id="3.30.50.10">
    <property type="entry name" value="Erythroid Transcription Factor GATA-1, subunit A"/>
    <property type="match status" value="1"/>
</dbReference>
<accession>A0AAJ7SU16</accession>
<dbReference type="GeneID" id="103091849"/>
<dbReference type="GO" id="GO:0045944">
    <property type="term" value="P:positive regulation of transcription by RNA polymerase II"/>
    <property type="evidence" value="ECO:0007669"/>
    <property type="project" value="TreeGrafter"/>
</dbReference>
<evidence type="ECO:0000256" key="7">
    <source>
        <dbReference type="ARBA" id="ARBA00023159"/>
    </source>
</evidence>
<evidence type="ECO:0000256" key="4">
    <source>
        <dbReference type="ARBA" id="ARBA00022833"/>
    </source>
</evidence>
<evidence type="ECO:0000256" key="8">
    <source>
        <dbReference type="ARBA" id="ARBA00023163"/>
    </source>
</evidence>
<reference evidence="16 17" key="1">
    <citation type="submission" date="2025-04" db="UniProtKB">
        <authorList>
            <consortium name="RefSeq"/>
        </authorList>
    </citation>
    <scope>IDENTIFICATION</scope>
    <source>
        <tissue evidence="16 17">Sperm</tissue>
    </source>
</reference>
<dbReference type="PROSITE" id="PS00031">
    <property type="entry name" value="NUCLEAR_REC_DBD_1"/>
    <property type="match status" value="1"/>
</dbReference>
<evidence type="ECO:0000256" key="9">
    <source>
        <dbReference type="ARBA" id="ARBA00023170"/>
    </source>
</evidence>
<dbReference type="PANTHER" id="PTHR24082">
    <property type="entry name" value="NUCLEAR HORMONE RECEPTOR"/>
    <property type="match status" value="1"/>
</dbReference>
<dbReference type="RefSeq" id="XP_032805555.1">
    <property type="nucleotide sequence ID" value="XM_032949664.1"/>
</dbReference>
<dbReference type="GO" id="GO:0045923">
    <property type="term" value="P:positive regulation of fatty acid metabolic process"/>
    <property type="evidence" value="ECO:0007669"/>
    <property type="project" value="TreeGrafter"/>
</dbReference>
<evidence type="ECO:0000259" key="14">
    <source>
        <dbReference type="PROSITE" id="PS51843"/>
    </source>
</evidence>
<evidence type="ECO:0000313" key="16">
    <source>
        <dbReference type="RefSeq" id="XP_032805555.1"/>
    </source>
</evidence>
<dbReference type="SUPFAM" id="SSF48508">
    <property type="entry name" value="Nuclear receptor ligand-binding domain"/>
    <property type="match status" value="1"/>
</dbReference>
<dbReference type="GO" id="GO:0001227">
    <property type="term" value="F:DNA-binding transcription repressor activity, RNA polymerase II-specific"/>
    <property type="evidence" value="ECO:0007669"/>
    <property type="project" value="TreeGrafter"/>
</dbReference>
<keyword evidence="4 11" id="KW-0862">Zinc</keyword>
<dbReference type="GO" id="GO:0008270">
    <property type="term" value="F:zinc ion binding"/>
    <property type="evidence" value="ECO:0007669"/>
    <property type="project" value="UniProtKB-KW"/>
</dbReference>
<dbReference type="InterPro" id="IPR035500">
    <property type="entry name" value="NHR-like_dom_sf"/>
</dbReference>
<keyword evidence="6 11" id="KW-0238">DNA-binding</keyword>
<keyword evidence="9 11" id="KW-0675">Receptor</keyword>
<gene>
    <name evidence="16 17" type="primary">LOC103091849</name>
</gene>
<dbReference type="GO" id="GO:0030154">
    <property type="term" value="P:cell differentiation"/>
    <property type="evidence" value="ECO:0007669"/>
    <property type="project" value="TreeGrafter"/>
</dbReference>
<dbReference type="GO" id="GO:0000978">
    <property type="term" value="F:RNA polymerase II cis-regulatory region sequence-specific DNA binding"/>
    <property type="evidence" value="ECO:0007669"/>
    <property type="project" value="TreeGrafter"/>
</dbReference>
<dbReference type="Pfam" id="PF00104">
    <property type="entry name" value="Hormone_recep"/>
    <property type="match status" value="1"/>
</dbReference>
<dbReference type="InterPro" id="IPR000536">
    <property type="entry name" value="Nucl_hrmn_rcpt_lig-bd"/>
</dbReference>
<dbReference type="GO" id="GO:0010887">
    <property type="term" value="P:negative regulation of cholesterol storage"/>
    <property type="evidence" value="ECO:0007669"/>
    <property type="project" value="TreeGrafter"/>
</dbReference>
<dbReference type="InterPro" id="IPR001628">
    <property type="entry name" value="Znf_hrmn_rcpt"/>
</dbReference>
<evidence type="ECO:0000256" key="2">
    <source>
        <dbReference type="ARBA" id="ARBA00022723"/>
    </source>
</evidence>
<evidence type="ECO:0000256" key="11">
    <source>
        <dbReference type="RuleBase" id="RU004334"/>
    </source>
</evidence>
<keyword evidence="5 11" id="KW-0805">Transcription regulation</keyword>
<protein>
    <submittedName>
        <fullName evidence="16 17">Peroxisome proliferator-activated receptor delta</fullName>
    </submittedName>
</protein>
<keyword evidence="3 11" id="KW-0863">Zinc-finger</keyword>
<dbReference type="SUPFAM" id="SSF57716">
    <property type="entry name" value="Glucocorticoid receptor-like (DNA-binding domain)"/>
    <property type="match status" value="1"/>
</dbReference>
<dbReference type="CDD" id="cd06965">
    <property type="entry name" value="NR_DBD_Ppar"/>
    <property type="match status" value="1"/>
</dbReference>
<dbReference type="GO" id="GO:0006631">
    <property type="term" value="P:fatty acid metabolic process"/>
    <property type="evidence" value="ECO:0007669"/>
    <property type="project" value="TreeGrafter"/>
</dbReference>
<keyword evidence="8 11" id="KW-0804">Transcription</keyword>